<evidence type="ECO:0000313" key="1">
    <source>
        <dbReference type="EMBL" id="MBO1361889.1"/>
    </source>
</evidence>
<protein>
    <submittedName>
        <fullName evidence="1">Uncharacterized protein</fullName>
    </submittedName>
</protein>
<dbReference type="RefSeq" id="WP_207883914.1">
    <property type="nucleotide sequence ID" value="NZ_JAFVMF010000034.1"/>
</dbReference>
<comment type="caution">
    <text evidence="1">The sequence shown here is derived from an EMBL/GenBank/DDBJ whole genome shotgun (WGS) entry which is preliminary data.</text>
</comment>
<name>A0ABS3M161_9PROT</name>
<sequence length="61" mass="6491">MVDTVHGILVADDYPDTTDGDLSPALLAEKASCKGGVYQPLAMEWAIMPVVTNTITKRISA</sequence>
<reference evidence="1 2" key="1">
    <citation type="submission" date="2021-03" db="EMBL/GenBank/DDBJ databases">
        <title>The complete genome sequence of Acetobacter sacchari TBRC 11175.</title>
        <authorList>
            <person name="Charoenyingcharoen P."/>
            <person name="Yukphan P."/>
        </authorList>
    </citation>
    <scope>NUCLEOTIDE SEQUENCE [LARGE SCALE GENOMIC DNA]</scope>
    <source>
        <strain evidence="1 2">TBRC 11175</strain>
    </source>
</reference>
<accession>A0ABS3M161</accession>
<gene>
    <name evidence="1" type="ORF">J2D73_19080</name>
</gene>
<keyword evidence="2" id="KW-1185">Reference proteome</keyword>
<proteinExistence type="predicted"/>
<dbReference type="EMBL" id="JAFVMF010000034">
    <property type="protein sequence ID" value="MBO1361889.1"/>
    <property type="molecule type" value="Genomic_DNA"/>
</dbReference>
<organism evidence="1 2">
    <name type="scientific">Acetobacter sacchari</name>
    <dbReference type="NCBI Taxonomy" id="2661687"/>
    <lineage>
        <taxon>Bacteria</taxon>
        <taxon>Pseudomonadati</taxon>
        <taxon>Pseudomonadota</taxon>
        <taxon>Alphaproteobacteria</taxon>
        <taxon>Acetobacterales</taxon>
        <taxon>Acetobacteraceae</taxon>
        <taxon>Acetobacter</taxon>
    </lineage>
</organism>
<dbReference type="Proteomes" id="UP000664771">
    <property type="component" value="Unassembled WGS sequence"/>
</dbReference>
<evidence type="ECO:0000313" key="2">
    <source>
        <dbReference type="Proteomes" id="UP000664771"/>
    </source>
</evidence>